<evidence type="ECO:0000256" key="1">
    <source>
        <dbReference type="SAM" id="MobiDB-lite"/>
    </source>
</evidence>
<dbReference type="SUPFAM" id="SSF52833">
    <property type="entry name" value="Thioredoxin-like"/>
    <property type="match status" value="1"/>
</dbReference>
<evidence type="ECO:0000313" key="2">
    <source>
        <dbReference type="EMBL" id="CAK0769774.1"/>
    </source>
</evidence>
<feature type="compositionally biased region" description="Basic and acidic residues" evidence="1">
    <location>
        <begin position="279"/>
        <end position="291"/>
    </location>
</feature>
<keyword evidence="3" id="KW-1185">Reference proteome</keyword>
<gene>
    <name evidence="2" type="ORF">CVIRNUC_003701</name>
</gene>
<evidence type="ECO:0008006" key="4">
    <source>
        <dbReference type="Google" id="ProtNLM"/>
    </source>
</evidence>
<proteinExistence type="predicted"/>
<dbReference type="Proteomes" id="UP001314263">
    <property type="component" value="Unassembled WGS sequence"/>
</dbReference>
<dbReference type="EMBL" id="CAUYUE010000004">
    <property type="protein sequence ID" value="CAK0769774.1"/>
    <property type="molecule type" value="Genomic_DNA"/>
</dbReference>
<reference evidence="2 3" key="1">
    <citation type="submission" date="2023-10" db="EMBL/GenBank/DDBJ databases">
        <authorList>
            <person name="Maclean D."/>
            <person name="Macfadyen A."/>
        </authorList>
    </citation>
    <scope>NUCLEOTIDE SEQUENCE [LARGE SCALE GENOMIC DNA]</scope>
</reference>
<feature type="region of interest" description="Disordered" evidence="1">
    <location>
        <begin position="262"/>
        <end position="366"/>
    </location>
</feature>
<dbReference type="CDD" id="cd02947">
    <property type="entry name" value="TRX_family"/>
    <property type="match status" value="1"/>
</dbReference>
<comment type="caution">
    <text evidence="2">The sequence shown here is derived from an EMBL/GenBank/DDBJ whole genome shotgun (WGS) entry which is preliminary data.</text>
</comment>
<evidence type="ECO:0000313" key="3">
    <source>
        <dbReference type="Proteomes" id="UP001314263"/>
    </source>
</evidence>
<feature type="region of interest" description="Disordered" evidence="1">
    <location>
        <begin position="659"/>
        <end position="708"/>
    </location>
</feature>
<dbReference type="InterPro" id="IPR036249">
    <property type="entry name" value="Thioredoxin-like_sf"/>
</dbReference>
<sequence>MLHIANLVLGLEFKDLLVEVTSVEGVDPESKPEDPAHTAIVGDATGHIRLVHRASTAVRPTQVKKGKTYLISGKVTSHLGHIQIQIGSSWGKIVLVNGQQVPHIPEYSEANDLSAPKRVYGAVLLRSSQEQQLQAFVCSQAAPLRAVTCSFMETDHSAACRALQGGLEMLPNGFRLLPIVPIDCYERTPECIVITSIFAAVETNPADKFSIGALGEWLPPTSLMQQVPEASRGSLQMLFQQLARASAVGLIDLRVPETGEAVHARDGAADLQPMQTSNGHDKSLARPHEAVSTRGVDPDEAEEHDDSAASTASYHSDGEEQQVLPESAATLRPGLPEHGKSAGRGPQDSTSKGKGGKQHPQWHPGQLHRVMGGGAEAQSLLDRLEANMGIAVVIWFAHWAETCRASLPTLEKMAAERSDVPFMLLDVEASATNRALAMEKALTKAASQRRTAKPVLRGEQKFPAFSLHIAPALQPQQMFTGPSALKELAKALAGQPTNASLAEAPACQAEPAAAVEVPAKQPAAAQWAAVTSDSKAAAGGVNKMVLGVIKRGAPDLKGKLHNAAAAGQAMVVLWTSTAAEAACTPVVRALQSIASTSRDAAAYEAPSDISKANGTLAEALGVKRTPTLQVYRDMRVQLSIPGCTAEQVQSSWPAAAAAEAGTAASQAPAERGAVAPPGAPEKPQAAAEEAASMPETAEISAAASSSDARLQSASTPAAASSACTPAAAASSTAASGSTGANASAAGLPAASTRAPAQVSKQDDSCFAPLVGKDAQSGAERIMPGGRKGYFWPKMPCLRCGCAWYNGEDWDAVCMRCGWDCQISGYDDDSQALPPFRVQWQDFTAAIKKGTLLEYSGTRTCLRK</sequence>
<feature type="compositionally biased region" description="Low complexity" evidence="1">
    <location>
        <begin position="659"/>
        <end position="669"/>
    </location>
</feature>
<dbReference type="Gene3D" id="2.40.50.140">
    <property type="entry name" value="Nucleic acid-binding proteins"/>
    <property type="match status" value="1"/>
</dbReference>
<organism evidence="2 3">
    <name type="scientific">Coccomyxa viridis</name>
    <dbReference type="NCBI Taxonomy" id="1274662"/>
    <lineage>
        <taxon>Eukaryota</taxon>
        <taxon>Viridiplantae</taxon>
        <taxon>Chlorophyta</taxon>
        <taxon>core chlorophytes</taxon>
        <taxon>Trebouxiophyceae</taxon>
        <taxon>Trebouxiophyceae incertae sedis</taxon>
        <taxon>Coccomyxaceae</taxon>
        <taxon>Coccomyxa</taxon>
    </lineage>
</organism>
<dbReference type="AlphaFoldDB" id="A0AAV1HZE5"/>
<protein>
    <recommendedName>
        <fullName evidence="4">Thioredoxin domain-containing protein</fullName>
    </recommendedName>
</protein>
<accession>A0AAV1HZE5</accession>
<feature type="compositionally biased region" description="Low complexity" evidence="1">
    <location>
        <begin position="681"/>
        <end position="708"/>
    </location>
</feature>
<name>A0AAV1HZE5_9CHLO</name>
<dbReference type="InterPro" id="IPR012340">
    <property type="entry name" value="NA-bd_OB-fold"/>
</dbReference>